<evidence type="ECO:0000256" key="5">
    <source>
        <dbReference type="ARBA" id="ARBA00022490"/>
    </source>
</evidence>
<comment type="subcellular location">
    <subcellularLocation>
        <location evidence="2">Cytoplasm</location>
    </subcellularLocation>
    <subcellularLocation>
        <location evidence="1">Nucleus</location>
    </subcellularLocation>
</comment>
<evidence type="ECO:0000256" key="26">
    <source>
        <dbReference type="PROSITE-ProRule" id="PRU01343"/>
    </source>
</evidence>
<sequence length="1166" mass="129472">MERTLCETHGGTCLLKTGVKEGPNKGKSFYICTARDATPCNFTLPTEIPPSHCLQHEDSMVELQSLIYNEKQDEYKLFYRCLHGKTEGQKWCGCVPWREKDPEKRADLSDKDLQSSSLTPVRNPFKVKTKHNKSSECKRDPDAAKDRDEISGENKHVNGKYHGSAKKKEERSKTEVEGNNRNGSDGHSGLNREGKDSGGSESWRNKTLPAGMKIKKRVSNDERLRSKAEDGACPESPNSVNESVQRPSESKTSLKDQQEKKPTKTGSSPQIPSKSSSACDKKASVENETKDDHSNKQSTANLKSVTDKTQSLQSKSSSPSYTTSQDVPVSEKPTALNFQKTVPNQSQAKDQKDIARFGEWSDEEDDVQLVSVQPPTQQSAPTSATPVQKTLTSFPGFQPASKVQGRSEDPRALHSHLSAQLKQKKATLSVVNVSALPDKGERLKSQVKELEESLESLSLTTASLSESQDKDKSQAEHKAAHSHSNPFSRPGGTILLPTAPAPMLKESSSSSLRLNLSQGYSQMFGVNAQNQAFYGGKMTENRLLAVRNATTEAIDHLHDSLESCPTEDTESPDPKGIKVELLPHQRRALAWLLWRETQKPCGGILADDMGLGKTLTMISLILSQKKKDEKLEKWISKKDSTIVASQGTLIICPASLLHHWKKEIDKRVKSSRLSVYLYHGPNRQRSSSVLAEHDVVITTYSLVSKEIPVQKEDAEKPSQDSDHVASDLPPLLLVSWARVILDEAHNIKNPKVQTSMAVCKLRARSRWAVTGTPIQNNLLDMYSLLKFLRCSPFDEYKLWKAQVDNGSKRGGERLNILTRALLLRRTKDQRDATGKPLVSLPDRTCEVHRLKLSEDEQAVYDVVFAQSRSTLQSYLKRHEEGNTKKGDNSNPFEKVAREFGMSQQDSLSSSQQPQASSTIHILSLLLRLRQCCCHLSLLKKTLDQSELQGDGVALSLEEQLCALSLSEPSDSDPKDTVSLNGSCFSSELFQDTRESTKVSAILTELREIRKKNQKSVIVSQWTSMLHIVAVHLKKMGLKFAVIDGTVNPKRRMDLVEEFNTNPKGPQVMLVSLCAGGVGINLIGGNHLFLIDMHWNPALEDQACDRIYRVGQSRDVTIHRFVCDGTVEDKISSLQEKKKELAQKVLSGTGSSFTKLSLADLRVIFGV</sequence>
<dbReference type="GO" id="GO:0008094">
    <property type="term" value="F:ATP-dependent activity, acting on DNA"/>
    <property type="evidence" value="ECO:0007669"/>
    <property type="project" value="UniProtKB-ARBA"/>
</dbReference>
<dbReference type="Proteomes" id="UP000472260">
    <property type="component" value="Unassembled WGS sequence"/>
</dbReference>
<evidence type="ECO:0000256" key="15">
    <source>
        <dbReference type="ARBA" id="ARBA00022840"/>
    </source>
</evidence>
<evidence type="ECO:0000313" key="31">
    <source>
        <dbReference type="Ensembl" id="ENSSANP00000048176.1"/>
    </source>
</evidence>
<keyword evidence="9" id="KW-0747">Spliceosome</keyword>
<feature type="compositionally biased region" description="Basic and acidic residues" evidence="27">
    <location>
        <begin position="467"/>
        <end position="479"/>
    </location>
</feature>
<dbReference type="PROSITE" id="PS51999">
    <property type="entry name" value="ZF_GRF"/>
    <property type="match status" value="1"/>
</dbReference>
<evidence type="ECO:0000256" key="24">
    <source>
        <dbReference type="ARBA" id="ARBA00079067"/>
    </source>
</evidence>
<keyword evidence="13" id="KW-0347">Helicase</keyword>
<evidence type="ECO:0000256" key="14">
    <source>
        <dbReference type="ARBA" id="ARBA00022833"/>
    </source>
</evidence>
<evidence type="ECO:0000313" key="32">
    <source>
        <dbReference type="Proteomes" id="UP000472260"/>
    </source>
</evidence>
<keyword evidence="6" id="KW-0597">Phosphoprotein</keyword>
<dbReference type="GO" id="GO:0005524">
    <property type="term" value="F:ATP binding"/>
    <property type="evidence" value="ECO:0007669"/>
    <property type="project" value="UniProtKB-KW"/>
</dbReference>
<keyword evidence="32" id="KW-1185">Reference proteome</keyword>
<keyword evidence="4" id="KW-0806">Transcription termination</keyword>
<keyword evidence="20" id="KW-0539">Nucleus</keyword>
<evidence type="ECO:0000256" key="21">
    <source>
        <dbReference type="ARBA" id="ARBA00055750"/>
    </source>
</evidence>
<evidence type="ECO:0000256" key="20">
    <source>
        <dbReference type="ARBA" id="ARBA00023242"/>
    </source>
</evidence>
<evidence type="ECO:0000256" key="16">
    <source>
        <dbReference type="ARBA" id="ARBA00023015"/>
    </source>
</evidence>
<dbReference type="GO" id="GO:0006281">
    <property type="term" value="P:DNA repair"/>
    <property type="evidence" value="ECO:0007669"/>
    <property type="project" value="TreeGrafter"/>
</dbReference>
<feature type="compositionally biased region" description="Basic and acidic residues" evidence="27">
    <location>
        <begin position="279"/>
        <end position="295"/>
    </location>
</feature>
<dbReference type="GO" id="GO:0006397">
    <property type="term" value="P:mRNA processing"/>
    <property type="evidence" value="ECO:0007669"/>
    <property type="project" value="UniProtKB-KW"/>
</dbReference>
<dbReference type="PROSITE" id="PS51192">
    <property type="entry name" value="HELICASE_ATP_BIND_1"/>
    <property type="match status" value="1"/>
</dbReference>
<keyword evidence="12" id="KW-0378">Hydrolase</keyword>
<feature type="compositionally biased region" description="Low complexity" evidence="27">
    <location>
        <begin position="309"/>
        <end position="325"/>
    </location>
</feature>
<evidence type="ECO:0000256" key="17">
    <source>
        <dbReference type="ARBA" id="ARBA00023125"/>
    </source>
</evidence>
<dbReference type="InterPro" id="IPR014001">
    <property type="entry name" value="Helicase_ATP-bd"/>
</dbReference>
<evidence type="ECO:0000256" key="22">
    <source>
        <dbReference type="ARBA" id="ARBA00063699"/>
    </source>
</evidence>
<dbReference type="CDD" id="cd18072">
    <property type="entry name" value="DEXHc_TTF2"/>
    <property type="match status" value="1"/>
</dbReference>
<organism evidence="31 32">
    <name type="scientific">Sinocyclocheilus anshuiensis</name>
    <dbReference type="NCBI Taxonomy" id="1608454"/>
    <lineage>
        <taxon>Eukaryota</taxon>
        <taxon>Metazoa</taxon>
        <taxon>Chordata</taxon>
        <taxon>Craniata</taxon>
        <taxon>Vertebrata</taxon>
        <taxon>Euteleostomi</taxon>
        <taxon>Actinopterygii</taxon>
        <taxon>Neopterygii</taxon>
        <taxon>Teleostei</taxon>
        <taxon>Ostariophysi</taxon>
        <taxon>Cypriniformes</taxon>
        <taxon>Cyprinidae</taxon>
        <taxon>Cyprininae</taxon>
        <taxon>Sinocyclocheilus</taxon>
    </lineage>
</organism>
<dbReference type="GO" id="GO:0008270">
    <property type="term" value="F:zinc ion binding"/>
    <property type="evidence" value="ECO:0007669"/>
    <property type="project" value="UniProtKB-KW"/>
</dbReference>
<dbReference type="PROSITE" id="PS51194">
    <property type="entry name" value="HELICASE_CTER"/>
    <property type="match status" value="1"/>
</dbReference>
<comment type="function">
    <text evidence="21">DsDNA-dependent ATPase which acts as a transcription termination factor by coupling ATP hydrolysis with removal of RNA polymerase II from the DNA template. May contribute to mitotic transcription repression. May also be involved in pre-mRNA splicing.</text>
</comment>
<dbReference type="InterPro" id="IPR001650">
    <property type="entry name" value="Helicase_C-like"/>
</dbReference>
<dbReference type="GO" id="GO:0004386">
    <property type="term" value="F:helicase activity"/>
    <property type="evidence" value="ECO:0007669"/>
    <property type="project" value="UniProtKB-KW"/>
</dbReference>
<dbReference type="GeneID" id="107658229"/>
<dbReference type="FunFam" id="3.40.50.10810:FF:000043">
    <property type="entry name" value="Transcription termination factor 2"/>
    <property type="match status" value="1"/>
</dbReference>
<feature type="compositionally biased region" description="Polar residues" evidence="27">
    <location>
        <begin position="236"/>
        <end position="247"/>
    </location>
</feature>
<evidence type="ECO:0000256" key="11">
    <source>
        <dbReference type="ARBA" id="ARBA00022771"/>
    </source>
</evidence>
<dbReference type="PANTHER" id="PTHR45626:SF50">
    <property type="entry name" value="TRANSCRIPTION TERMINATION FACTOR 2"/>
    <property type="match status" value="1"/>
</dbReference>
<dbReference type="RefSeq" id="XP_016302179.1">
    <property type="nucleotide sequence ID" value="XM_016446693.1"/>
</dbReference>
<keyword evidence="14" id="KW-0862">Zinc</keyword>
<evidence type="ECO:0000256" key="19">
    <source>
        <dbReference type="ARBA" id="ARBA00023187"/>
    </source>
</evidence>
<dbReference type="FunFam" id="3.40.50.300:FF:001502">
    <property type="entry name" value="Transcription termination factor 2"/>
    <property type="match status" value="1"/>
</dbReference>
<evidence type="ECO:0000259" key="29">
    <source>
        <dbReference type="PROSITE" id="PS51194"/>
    </source>
</evidence>
<feature type="compositionally biased region" description="Basic and acidic residues" evidence="27">
    <location>
        <begin position="248"/>
        <end position="262"/>
    </location>
</feature>
<feature type="compositionally biased region" description="Polar residues" evidence="27">
    <location>
        <begin position="336"/>
        <end position="348"/>
    </location>
</feature>
<evidence type="ECO:0000256" key="7">
    <source>
        <dbReference type="ARBA" id="ARBA00022664"/>
    </source>
</evidence>
<feature type="compositionally biased region" description="Basic and acidic residues" evidence="27">
    <location>
        <begin position="218"/>
        <end position="230"/>
    </location>
</feature>
<evidence type="ECO:0000256" key="12">
    <source>
        <dbReference type="ARBA" id="ARBA00022801"/>
    </source>
</evidence>
<evidence type="ECO:0000256" key="8">
    <source>
        <dbReference type="ARBA" id="ARBA00022723"/>
    </source>
</evidence>
<accession>A0A671NX38</accession>
<dbReference type="GO" id="GO:0005681">
    <property type="term" value="C:spliceosomal complex"/>
    <property type="evidence" value="ECO:0007669"/>
    <property type="project" value="UniProtKB-KW"/>
</dbReference>
<dbReference type="GO" id="GO:0016787">
    <property type="term" value="F:hydrolase activity"/>
    <property type="evidence" value="ECO:0007669"/>
    <property type="project" value="UniProtKB-KW"/>
</dbReference>
<keyword evidence="19" id="KW-0508">mRNA splicing</keyword>
<evidence type="ECO:0000256" key="18">
    <source>
        <dbReference type="ARBA" id="ARBA00023163"/>
    </source>
</evidence>
<name>A0A671NX38_9TELE</name>
<dbReference type="InterPro" id="IPR050628">
    <property type="entry name" value="SNF2_RAD54_helicase_TF"/>
</dbReference>
<dbReference type="PANTHER" id="PTHR45626">
    <property type="entry name" value="TRANSCRIPTION TERMINATION FACTOR 2-RELATED"/>
    <property type="match status" value="1"/>
</dbReference>
<keyword evidence="10" id="KW-0547">Nucleotide-binding</keyword>
<dbReference type="Gene3D" id="3.40.50.10810">
    <property type="entry name" value="Tandem AAA-ATPase domain"/>
    <property type="match status" value="1"/>
</dbReference>
<evidence type="ECO:0000256" key="4">
    <source>
        <dbReference type="ARBA" id="ARBA00022472"/>
    </source>
</evidence>
<gene>
    <name evidence="31" type="primary">LOC107658229</name>
</gene>
<dbReference type="PROSITE" id="PS00690">
    <property type="entry name" value="DEAH_ATP_HELICASE"/>
    <property type="match status" value="1"/>
</dbReference>
<protein>
    <recommendedName>
        <fullName evidence="23">Transcription termination factor 2</fullName>
    </recommendedName>
    <alternativeName>
        <fullName evidence="25">RNA polymerase II termination factor</fullName>
    </alternativeName>
    <alternativeName>
        <fullName evidence="24">Transcription release factor 2</fullName>
    </alternativeName>
</protein>
<dbReference type="Pfam" id="PF06839">
    <property type="entry name" value="Zn_ribbon_GRF"/>
    <property type="match status" value="1"/>
</dbReference>
<evidence type="ECO:0000256" key="1">
    <source>
        <dbReference type="ARBA" id="ARBA00004123"/>
    </source>
</evidence>
<keyword evidence="17" id="KW-0238">DNA-binding</keyword>
<keyword evidence="15" id="KW-0067">ATP-binding</keyword>
<feature type="domain" description="Helicase ATP-binding" evidence="28">
    <location>
        <begin position="594"/>
        <end position="791"/>
    </location>
</feature>
<feature type="region of interest" description="Disordered" evidence="27">
    <location>
        <begin position="103"/>
        <end position="416"/>
    </location>
</feature>
<dbReference type="AlphaFoldDB" id="A0A671NX38"/>
<dbReference type="InterPro" id="IPR027417">
    <property type="entry name" value="P-loop_NTPase"/>
</dbReference>
<evidence type="ECO:0000256" key="13">
    <source>
        <dbReference type="ARBA" id="ARBA00022806"/>
    </source>
</evidence>
<dbReference type="GO" id="GO:0003677">
    <property type="term" value="F:DNA binding"/>
    <property type="evidence" value="ECO:0007669"/>
    <property type="project" value="UniProtKB-KW"/>
</dbReference>
<feature type="domain" description="Helicase C-terminal" evidence="29">
    <location>
        <begin position="997"/>
        <end position="1156"/>
    </location>
</feature>
<evidence type="ECO:0000256" key="10">
    <source>
        <dbReference type="ARBA" id="ARBA00022741"/>
    </source>
</evidence>
<feature type="compositionally biased region" description="Basic and acidic residues" evidence="27">
    <location>
        <begin position="133"/>
        <end position="156"/>
    </location>
</feature>
<keyword evidence="11 26" id="KW-0863">Zinc-finger</keyword>
<evidence type="ECO:0000256" key="27">
    <source>
        <dbReference type="SAM" id="MobiDB-lite"/>
    </source>
</evidence>
<feature type="compositionally biased region" description="Polar residues" evidence="27">
    <location>
        <begin position="370"/>
        <end position="395"/>
    </location>
</feature>
<feature type="region of interest" description="Disordered" evidence="27">
    <location>
        <begin position="461"/>
        <end position="506"/>
    </location>
</feature>
<feature type="compositionally biased region" description="Polar residues" evidence="27">
    <location>
        <begin position="296"/>
        <end position="308"/>
    </location>
</feature>
<keyword evidence="8" id="KW-0479">Metal-binding</keyword>
<keyword evidence="16" id="KW-0805">Transcription regulation</keyword>
<keyword evidence="18" id="KW-0804">Transcription</keyword>
<evidence type="ECO:0000259" key="28">
    <source>
        <dbReference type="PROSITE" id="PS51192"/>
    </source>
</evidence>
<dbReference type="SUPFAM" id="SSF52540">
    <property type="entry name" value="P-loop containing nucleoside triphosphate hydrolases"/>
    <property type="match status" value="2"/>
</dbReference>
<dbReference type="KEGG" id="sanh:107658229"/>
<feature type="compositionally biased region" description="Low complexity" evidence="27">
    <location>
        <begin position="267"/>
        <end position="278"/>
    </location>
</feature>
<evidence type="ECO:0000256" key="6">
    <source>
        <dbReference type="ARBA" id="ARBA00022553"/>
    </source>
</evidence>
<dbReference type="Gene3D" id="3.40.50.300">
    <property type="entry name" value="P-loop containing nucleotide triphosphate hydrolases"/>
    <property type="match status" value="1"/>
</dbReference>
<feature type="domain" description="GRF-type" evidence="30">
    <location>
        <begin position="6"/>
        <end position="49"/>
    </location>
</feature>
<dbReference type="InterPro" id="IPR038718">
    <property type="entry name" value="SNF2-like_sf"/>
</dbReference>
<evidence type="ECO:0000256" key="25">
    <source>
        <dbReference type="ARBA" id="ARBA00082628"/>
    </source>
</evidence>
<reference evidence="31" key="2">
    <citation type="submission" date="2025-09" db="UniProtKB">
        <authorList>
            <consortium name="Ensembl"/>
        </authorList>
    </citation>
    <scope>IDENTIFICATION</scope>
</reference>
<comment type="subunit">
    <text evidence="22">Interacts with CDC5L. Part of the spliceosome.</text>
</comment>
<dbReference type="Pfam" id="PF00176">
    <property type="entry name" value="SNF2-rel_dom"/>
    <property type="match status" value="1"/>
</dbReference>
<keyword evidence="5" id="KW-0963">Cytoplasm</keyword>
<dbReference type="InterPro" id="IPR002464">
    <property type="entry name" value="DNA/RNA_helicase_DEAH_CS"/>
</dbReference>
<dbReference type="SMART" id="SM00490">
    <property type="entry name" value="HELICc"/>
    <property type="match status" value="1"/>
</dbReference>
<dbReference type="InterPro" id="IPR049730">
    <property type="entry name" value="SNF2/RAD54-like_C"/>
</dbReference>
<dbReference type="OrthoDB" id="423559at2759"/>
<evidence type="ECO:0000256" key="3">
    <source>
        <dbReference type="ARBA" id="ARBA00007025"/>
    </source>
</evidence>
<dbReference type="InterPro" id="IPR000330">
    <property type="entry name" value="SNF2_N"/>
</dbReference>
<dbReference type="GO" id="GO:0005737">
    <property type="term" value="C:cytoplasm"/>
    <property type="evidence" value="ECO:0007669"/>
    <property type="project" value="UniProtKB-SubCell"/>
</dbReference>
<reference evidence="31" key="1">
    <citation type="submission" date="2025-08" db="UniProtKB">
        <authorList>
            <consortium name="Ensembl"/>
        </authorList>
    </citation>
    <scope>IDENTIFICATION</scope>
</reference>
<dbReference type="GO" id="GO:0008380">
    <property type="term" value="P:RNA splicing"/>
    <property type="evidence" value="ECO:0007669"/>
    <property type="project" value="UniProtKB-KW"/>
</dbReference>
<evidence type="ECO:0000259" key="30">
    <source>
        <dbReference type="PROSITE" id="PS51999"/>
    </source>
</evidence>
<evidence type="ECO:0000256" key="2">
    <source>
        <dbReference type="ARBA" id="ARBA00004496"/>
    </source>
</evidence>
<comment type="similarity">
    <text evidence="3">Belongs to the SNF2/RAD54 helicase family.</text>
</comment>
<dbReference type="GO" id="GO:0006353">
    <property type="term" value="P:DNA-templated transcription termination"/>
    <property type="evidence" value="ECO:0007669"/>
    <property type="project" value="UniProtKB-KW"/>
</dbReference>
<dbReference type="InterPro" id="IPR010666">
    <property type="entry name" value="Znf_GRF"/>
</dbReference>
<keyword evidence="7" id="KW-0507">mRNA processing</keyword>
<evidence type="ECO:0000256" key="9">
    <source>
        <dbReference type="ARBA" id="ARBA00022728"/>
    </source>
</evidence>
<dbReference type="Pfam" id="PF00271">
    <property type="entry name" value="Helicase_C"/>
    <property type="match status" value="1"/>
</dbReference>
<feature type="compositionally biased region" description="Basic and acidic residues" evidence="27">
    <location>
        <begin position="103"/>
        <end position="113"/>
    </location>
</feature>
<evidence type="ECO:0000256" key="23">
    <source>
        <dbReference type="ARBA" id="ARBA00070113"/>
    </source>
</evidence>
<proteinExistence type="inferred from homology"/>
<dbReference type="Ensembl" id="ENSSANT00000051230.1">
    <property type="protein sequence ID" value="ENSSANP00000048176.1"/>
    <property type="gene ID" value="ENSSANG00000024190.1"/>
</dbReference>
<dbReference type="SMART" id="SM00487">
    <property type="entry name" value="DEXDc"/>
    <property type="match status" value="1"/>
</dbReference>
<dbReference type="CDD" id="cd18793">
    <property type="entry name" value="SF2_C_SNF"/>
    <property type="match status" value="1"/>
</dbReference>
<feature type="compositionally biased region" description="Basic and acidic residues" evidence="27">
    <location>
        <begin position="166"/>
        <end position="178"/>
    </location>
</feature>